<accession>A0A7S2ZI56</accession>
<evidence type="ECO:0000313" key="2">
    <source>
        <dbReference type="EMBL" id="CAE0039640.1"/>
    </source>
</evidence>
<proteinExistence type="predicted"/>
<feature type="compositionally biased region" description="Basic and acidic residues" evidence="1">
    <location>
        <begin position="141"/>
        <end position="154"/>
    </location>
</feature>
<feature type="region of interest" description="Disordered" evidence="1">
    <location>
        <begin position="135"/>
        <end position="154"/>
    </location>
</feature>
<organism evidence="2">
    <name type="scientific">Rhodosorus marinus</name>
    <dbReference type="NCBI Taxonomy" id="101924"/>
    <lineage>
        <taxon>Eukaryota</taxon>
        <taxon>Rhodophyta</taxon>
        <taxon>Stylonematophyceae</taxon>
        <taxon>Stylonematales</taxon>
        <taxon>Stylonemataceae</taxon>
        <taxon>Rhodosorus</taxon>
    </lineage>
</organism>
<dbReference type="EMBL" id="HBHW01010003">
    <property type="protein sequence ID" value="CAE0039640.1"/>
    <property type="molecule type" value="Transcribed_RNA"/>
</dbReference>
<feature type="region of interest" description="Disordered" evidence="1">
    <location>
        <begin position="52"/>
        <end position="97"/>
    </location>
</feature>
<name>A0A7S2ZI56_9RHOD</name>
<gene>
    <name evidence="2" type="ORF">RMAR00112_LOCUS7599</name>
</gene>
<evidence type="ECO:0000256" key="1">
    <source>
        <dbReference type="SAM" id="MobiDB-lite"/>
    </source>
</evidence>
<dbReference type="AlphaFoldDB" id="A0A7S2ZI56"/>
<sequence>MKVSHEVWDQFDVSWVEDKHKKKRRVARCWSCSYKEAKPDRLRKHLKLCQARRTAEGGSGSMTAGTSGVVKDSGAPKPSKTTTQSGEKVQNYSQPRLTEAKRREFDLHFVRFLIETYSSVRAGENVHLRWLLDQSGYTPPSRERVQEMIEEEHK</sequence>
<reference evidence="2" key="1">
    <citation type="submission" date="2021-01" db="EMBL/GenBank/DDBJ databases">
        <authorList>
            <person name="Corre E."/>
            <person name="Pelletier E."/>
            <person name="Niang G."/>
            <person name="Scheremetjew M."/>
            <person name="Finn R."/>
            <person name="Kale V."/>
            <person name="Holt S."/>
            <person name="Cochrane G."/>
            <person name="Meng A."/>
            <person name="Brown T."/>
            <person name="Cohen L."/>
        </authorList>
    </citation>
    <scope>NUCLEOTIDE SEQUENCE</scope>
    <source>
        <strain evidence="2">CCMP 769</strain>
    </source>
</reference>
<feature type="compositionally biased region" description="Polar residues" evidence="1">
    <location>
        <begin position="79"/>
        <end position="96"/>
    </location>
</feature>
<protein>
    <submittedName>
        <fullName evidence="2">Uncharacterized protein</fullName>
    </submittedName>
</protein>